<dbReference type="OrthoDB" id="5809458at2759"/>
<dbReference type="SFLD" id="SFLDG01180">
    <property type="entry name" value="SUF1"/>
    <property type="match status" value="1"/>
</dbReference>
<evidence type="ECO:0008006" key="7">
    <source>
        <dbReference type="Google" id="ProtNLM"/>
    </source>
</evidence>
<dbReference type="Gene3D" id="1.20.1050.10">
    <property type="match status" value="1"/>
</dbReference>
<feature type="domain" description="Thioredoxin-like fold" evidence="4">
    <location>
        <begin position="32"/>
        <end position="125"/>
    </location>
</feature>
<gene>
    <name evidence="5" type="ORF">L596_008546</name>
</gene>
<evidence type="ECO:0000313" key="5">
    <source>
        <dbReference type="EMBL" id="TKR94234.1"/>
    </source>
</evidence>
<dbReference type="Pfam" id="PF17172">
    <property type="entry name" value="GST_N_4"/>
    <property type="match status" value="1"/>
</dbReference>
<dbReference type="InterPro" id="IPR040079">
    <property type="entry name" value="Glutathione_S-Trfase"/>
</dbReference>
<sequence>MPAPALLKRDWEKDCVYLVQFPRAGCIPSASPFALKLETWLRIIEMKHVNVSNEFTKFSSKKQIPFVELNGRQIADSGHIIEELLEKGDLVIDRHLTDLDKANARALTALVEQSIFWCLVFHRSRNNDWFASEQGFLKHFQGVKKLAFQKFFNNQLKKKLIRKCFEQGIGRHSLDEVEEMCKKELKALSTILGDNDFFFGSRISTFDATVFGHLAQFYFTPLVRDNLKKFIDEETPNLASFIKRIKNQYWPDWDEVCETLKMNNEEEKKPERSTVASPKLSKKGSTKK</sequence>
<dbReference type="SUPFAM" id="SSF47616">
    <property type="entry name" value="GST C-terminal domain-like"/>
    <property type="match status" value="1"/>
</dbReference>
<feature type="compositionally biased region" description="Basic and acidic residues" evidence="2">
    <location>
        <begin position="263"/>
        <end position="272"/>
    </location>
</feature>
<dbReference type="GO" id="GO:0005737">
    <property type="term" value="C:cytoplasm"/>
    <property type="evidence" value="ECO:0007669"/>
    <property type="project" value="TreeGrafter"/>
</dbReference>
<dbReference type="Pfam" id="PF17171">
    <property type="entry name" value="GST_C_6"/>
    <property type="match status" value="1"/>
</dbReference>
<dbReference type="InterPro" id="IPR033468">
    <property type="entry name" value="Metaxin_GST"/>
</dbReference>
<dbReference type="SUPFAM" id="SSF52833">
    <property type="entry name" value="Thioredoxin-like"/>
    <property type="match status" value="1"/>
</dbReference>
<dbReference type="PANTHER" id="PTHR12289:SF72">
    <property type="entry name" value="GST N-TERMINAL DOMAIN-CONTAINING PROTEIN"/>
    <property type="match status" value="1"/>
</dbReference>
<dbReference type="PANTHER" id="PTHR12289">
    <property type="entry name" value="METAXIN RELATED"/>
    <property type="match status" value="1"/>
</dbReference>
<feature type="domain" description="Metaxin glutathione S-transferase" evidence="3">
    <location>
        <begin position="182"/>
        <end position="245"/>
    </location>
</feature>
<dbReference type="CDD" id="cd03080">
    <property type="entry name" value="GST_N_Metaxin_like"/>
    <property type="match status" value="1"/>
</dbReference>
<reference evidence="5 6" key="1">
    <citation type="journal article" date="2015" name="Genome Biol.">
        <title>Comparative genomics of Steinernema reveals deeply conserved gene regulatory networks.</title>
        <authorList>
            <person name="Dillman A.R."/>
            <person name="Macchietto M."/>
            <person name="Porter C.F."/>
            <person name="Rogers A."/>
            <person name="Williams B."/>
            <person name="Antoshechkin I."/>
            <person name="Lee M.M."/>
            <person name="Goodwin Z."/>
            <person name="Lu X."/>
            <person name="Lewis E.E."/>
            <person name="Goodrich-Blair H."/>
            <person name="Stock S.P."/>
            <person name="Adams B.J."/>
            <person name="Sternberg P.W."/>
            <person name="Mortazavi A."/>
        </authorList>
    </citation>
    <scope>NUCLEOTIDE SEQUENCE [LARGE SCALE GENOMIC DNA]</scope>
    <source>
        <strain evidence="5 6">ALL</strain>
    </source>
</reference>
<protein>
    <recommendedName>
        <fullName evidence="7">GST C-terminal domain-containing protein</fullName>
    </recommendedName>
</protein>
<dbReference type="InterPro" id="IPR050931">
    <property type="entry name" value="Mito_Protein_Transport_Metaxin"/>
</dbReference>
<reference evidence="5 6" key="2">
    <citation type="journal article" date="2019" name="G3 (Bethesda)">
        <title>Hybrid Assembly of the Genome of the Entomopathogenic Nematode Steinernema carpocapsae Identifies the X-Chromosome.</title>
        <authorList>
            <person name="Serra L."/>
            <person name="Macchietto M."/>
            <person name="Macias-Munoz A."/>
            <person name="McGill C.J."/>
            <person name="Rodriguez I.M."/>
            <person name="Rodriguez B."/>
            <person name="Murad R."/>
            <person name="Mortazavi A."/>
        </authorList>
    </citation>
    <scope>NUCLEOTIDE SEQUENCE [LARGE SCALE GENOMIC DNA]</scope>
    <source>
        <strain evidence="5 6">ALL</strain>
    </source>
</reference>
<name>A0A4U5PDW7_STECR</name>
<dbReference type="CDD" id="cd03193">
    <property type="entry name" value="GST_C_Metaxin"/>
    <property type="match status" value="1"/>
</dbReference>
<dbReference type="InterPro" id="IPR036282">
    <property type="entry name" value="Glutathione-S-Trfase_C_sf"/>
</dbReference>
<dbReference type="SFLD" id="SFLDG01200">
    <property type="entry name" value="SUF1.1"/>
    <property type="match status" value="1"/>
</dbReference>
<dbReference type="SFLD" id="SFLDS00019">
    <property type="entry name" value="Glutathione_Transferase_(cytos"/>
    <property type="match status" value="1"/>
</dbReference>
<evidence type="ECO:0000313" key="6">
    <source>
        <dbReference type="Proteomes" id="UP000298663"/>
    </source>
</evidence>
<feature type="region of interest" description="Disordered" evidence="2">
    <location>
        <begin position="263"/>
        <end position="288"/>
    </location>
</feature>
<dbReference type="EMBL" id="AZBU02000002">
    <property type="protein sequence ID" value="TKR94234.1"/>
    <property type="molecule type" value="Genomic_DNA"/>
</dbReference>
<dbReference type="AlphaFoldDB" id="A0A4U5PDW7"/>
<comment type="similarity">
    <text evidence="1">Belongs to the FAX family.</text>
</comment>
<comment type="caution">
    <text evidence="5">The sequence shown here is derived from an EMBL/GenBank/DDBJ whole genome shotgun (WGS) entry which is preliminary data.</text>
</comment>
<dbReference type="InterPro" id="IPR026928">
    <property type="entry name" value="FAX/IsoI-like"/>
</dbReference>
<evidence type="ECO:0000256" key="1">
    <source>
        <dbReference type="ARBA" id="ARBA00006475"/>
    </source>
</evidence>
<evidence type="ECO:0000259" key="4">
    <source>
        <dbReference type="Pfam" id="PF17172"/>
    </source>
</evidence>
<accession>A0A4U5PDW7</accession>
<keyword evidence="6" id="KW-1185">Reference proteome</keyword>
<dbReference type="InterPro" id="IPR036249">
    <property type="entry name" value="Thioredoxin-like_sf"/>
</dbReference>
<dbReference type="Proteomes" id="UP000298663">
    <property type="component" value="Unassembled WGS sequence"/>
</dbReference>
<organism evidence="5 6">
    <name type="scientific">Steinernema carpocapsae</name>
    <name type="common">Entomopathogenic nematode</name>
    <dbReference type="NCBI Taxonomy" id="34508"/>
    <lineage>
        <taxon>Eukaryota</taxon>
        <taxon>Metazoa</taxon>
        <taxon>Ecdysozoa</taxon>
        <taxon>Nematoda</taxon>
        <taxon>Chromadorea</taxon>
        <taxon>Rhabditida</taxon>
        <taxon>Tylenchina</taxon>
        <taxon>Panagrolaimomorpha</taxon>
        <taxon>Strongyloidoidea</taxon>
        <taxon>Steinernematidae</taxon>
        <taxon>Steinernema</taxon>
    </lineage>
</organism>
<evidence type="ECO:0000259" key="3">
    <source>
        <dbReference type="Pfam" id="PF17171"/>
    </source>
</evidence>
<dbReference type="InterPro" id="IPR012336">
    <property type="entry name" value="Thioredoxin-like_fold"/>
</dbReference>
<proteinExistence type="inferred from homology"/>
<evidence type="ECO:0000256" key="2">
    <source>
        <dbReference type="SAM" id="MobiDB-lite"/>
    </source>
</evidence>